<evidence type="ECO:0000256" key="4">
    <source>
        <dbReference type="ARBA" id="ARBA00022622"/>
    </source>
</evidence>
<organism evidence="9">
    <name type="scientific">Trypanosoma brucei</name>
    <dbReference type="NCBI Taxonomy" id="5691"/>
    <lineage>
        <taxon>Eukaryota</taxon>
        <taxon>Discoba</taxon>
        <taxon>Euglenozoa</taxon>
        <taxon>Kinetoplastea</taxon>
        <taxon>Metakinetoplastina</taxon>
        <taxon>Trypanosomatida</taxon>
        <taxon>Trypanosomatidae</taxon>
        <taxon>Trypanosoma</taxon>
    </lineage>
</organism>
<keyword evidence="6" id="KW-0325">Glycoprotein</keyword>
<protein>
    <submittedName>
        <fullName evidence="9">Variant surface glycoprotein 1125.5174</fullName>
    </submittedName>
</protein>
<proteinExistence type="predicted"/>
<keyword evidence="7" id="KW-0449">Lipoprotein</keyword>
<dbReference type="VEuPathDB" id="TriTrypDB:Tb427_000559600"/>
<evidence type="ECO:0000256" key="3">
    <source>
        <dbReference type="ARBA" id="ARBA00022475"/>
    </source>
</evidence>
<evidence type="ECO:0000259" key="8">
    <source>
        <dbReference type="Pfam" id="PF10659"/>
    </source>
</evidence>
<evidence type="ECO:0000256" key="2">
    <source>
        <dbReference type="ARBA" id="ARBA00004609"/>
    </source>
</evidence>
<dbReference type="GO" id="GO:0005886">
    <property type="term" value="C:plasma membrane"/>
    <property type="evidence" value="ECO:0007669"/>
    <property type="project" value="UniProtKB-SubCell"/>
</dbReference>
<keyword evidence="3" id="KW-1003">Cell membrane</keyword>
<dbReference type="Pfam" id="PF10659">
    <property type="entry name" value="Trypan_glycop_C"/>
    <property type="match status" value="1"/>
</dbReference>
<feature type="domain" description="Trypanosome variant surface glycoprotein C-terminal" evidence="8">
    <location>
        <begin position="248"/>
        <end position="346"/>
    </location>
</feature>
<evidence type="ECO:0000256" key="7">
    <source>
        <dbReference type="ARBA" id="ARBA00023288"/>
    </source>
</evidence>
<comment type="subcellular location">
    <subcellularLocation>
        <location evidence="2">Cell membrane</location>
        <topology evidence="2">Lipid-anchor</topology>
        <topology evidence="2">GPI-anchor</topology>
    </subcellularLocation>
</comment>
<dbReference type="AlphaFoldDB" id="A0A1J0RBX0"/>
<dbReference type="GO" id="GO:0098552">
    <property type="term" value="C:side of membrane"/>
    <property type="evidence" value="ECO:0007669"/>
    <property type="project" value="UniProtKB-KW"/>
</dbReference>
<dbReference type="VEuPathDB" id="TriTrypDB:Tb927.9.17050"/>
<sequence length="362" mass="39285">METVQLFFISQDGTKYCMTKTHSDGDAATLNEIQSCATEGKLNLHHGASTLTTPPDHSPELAAIGSGAQASKAATASKGCRLTTTRGTDGVVDGGSSTLNKLQLAAGLLKITNNAPSNTVWDNTGIITADSALKELDDLKTQNTKGLETSLTALKKLQIFGTADDEHEFEPIEETKENLGLGTDASTVTITKQTQQAINKVLKKLKQNIDASGDAETAAARRKALKEKLTPKQQVKKKCDIPATEDSCNAIKEETACNASAACSFNNTETNNNKKCQFNAKKALKSGVPVTQPQKRKAEAETEKCAEKEQKDCEKDNECKWENNTCKDYSFLVNKKLPLSMTAAFREFGRILRVLIIYKNFL</sequence>
<dbReference type="EMBL" id="KX701352">
    <property type="protein sequence ID" value="APD75308.1"/>
    <property type="molecule type" value="Genomic_DNA"/>
</dbReference>
<accession>A0A1J0RBX0</accession>
<dbReference type="SUPFAM" id="SSF58087">
    <property type="entry name" value="Variant surface glycoprotein (N-terminal domain)"/>
    <property type="match status" value="1"/>
</dbReference>
<dbReference type="Gene3D" id="3.30.1680.30">
    <property type="match status" value="1"/>
</dbReference>
<evidence type="ECO:0000313" key="9">
    <source>
        <dbReference type="EMBL" id="APD75308.1"/>
    </source>
</evidence>
<dbReference type="Gene3D" id="3.30.1680.40">
    <property type="match status" value="1"/>
</dbReference>
<keyword evidence="4" id="KW-0336">GPI-anchor</keyword>
<keyword evidence="5" id="KW-0472">Membrane</keyword>
<name>A0A1J0RBX0_9TRYP</name>
<reference evidence="9" key="1">
    <citation type="submission" date="2016-08" db="EMBL/GenBank/DDBJ databases">
        <title>VSG repertoire of Trypanosoma brucei EATRO 1125.</title>
        <authorList>
            <person name="Cross G.A."/>
        </authorList>
    </citation>
    <scope>NUCLEOTIDE SEQUENCE</scope>
    <source>
        <strain evidence="9">EATRO 1125</strain>
    </source>
</reference>
<evidence type="ECO:0000256" key="5">
    <source>
        <dbReference type="ARBA" id="ARBA00023136"/>
    </source>
</evidence>
<evidence type="ECO:0000256" key="6">
    <source>
        <dbReference type="ARBA" id="ARBA00023180"/>
    </source>
</evidence>
<dbReference type="Gene3D" id="3.90.150.10">
    <property type="entry name" value="Variant Surface Glycoprotein, subunit A domain 1"/>
    <property type="match status" value="1"/>
</dbReference>
<dbReference type="InterPro" id="IPR019609">
    <property type="entry name" value="Variant_surf_glycoprt_trypan_C"/>
</dbReference>
<evidence type="ECO:0000256" key="1">
    <source>
        <dbReference type="ARBA" id="ARBA00002523"/>
    </source>
</evidence>
<comment type="function">
    <text evidence="1">VSG forms a coat on the surface of the parasite. The trypanosome evades the immune response of the host by expressing a series of antigenically distinct VSGs from an estimated 1000 VSG genes.</text>
</comment>